<accession>X1EME6</accession>
<feature type="domain" description="3-octaprenyl-4-hydroxybenzoate carboxy-lyase-like Rift-related" evidence="1">
    <location>
        <begin position="102"/>
        <end position="236"/>
    </location>
</feature>
<dbReference type="SUPFAM" id="SSF50475">
    <property type="entry name" value="FMN-binding split barrel"/>
    <property type="match status" value="1"/>
</dbReference>
<evidence type="ECO:0008006" key="4">
    <source>
        <dbReference type="Google" id="ProtNLM"/>
    </source>
</evidence>
<comment type="caution">
    <text evidence="3">The sequence shown here is derived from an EMBL/GenBank/DDBJ whole genome shotgun (WGS) entry which is preliminary data.</text>
</comment>
<evidence type="ECO:0000259" key="1">
    <source>
        <dbReference type="Pfam" id="PF01977"/>
    </source>
</evidence>
<dbReference type="GO" id="GO:0046281">
    <property type="term" value="P:cinnamic acid catabolic process"/>
    <property type="evidence" value="ECO:0007669"/>
    <property type="project" value="TreeGrafter"/>
</dbReference>
<dbReference type="AlphaFoldDB" id="X1EME6"/>
<gene>
    <name evidence="3" type="ORF">S03H2_04637</name>
</gene>
<dbReference type="EMBL" id="BARU01001857">
    <property type="protein sequence ID" value="GAH21500.1"/>
    <property type="molecule type" value="Genomic_DNA"/>
</dbReference>
<evidence type="ECO:0000259" key="2">
    <source>
        <dbReference type="Pfam" id="PF20695"/>
    </source>
</evidence>
<feature type="non-terminal residue" evidence="3">
    <location>
        <position position="238"/>
    </location>
</feature>
<dbReference type="Pfam" id="PF20695">
    <property type="entry name" value="UbiD_N"/>
    <property type="match status" value="1"/>
</dbReference>
<dbReference type="GO" id="GO:0033494">
    <property type="term" value="P:ferulate metabolic process"/>
    <property type="evidence" value="ECO:0007669"/>
    <property type="project" value="TreeGrafter"/>
</dbReference>
<sequence>MKDLREWLEACEKEEELKRIKAEVDWDLELGHVATLNERRGGPALLFEKVKDYDIPVLTSAITTPKRLAITCGRPPSHSMCDLARDWMKIMTEEKLIKPVEVKSNIPVMEEVIEEKDVNLFDFPSPRLYPQDGGRYLGLAFNFVTQDPETGWTNLGVYRGQLFDEKTIGANMFVRSKHGRMHMEKFAKKGSKMPAAAYCGCDMIHFVAGATMVPEQVDEYDVIGGLMGKPVEVFTSDL</sequence>
<dbReference type="PANTHER" id="PTHR30108">
    <property type="entry name" value="3-OCTAPRENYL-4-HYDROXYBENZOATE CARBOXY-LYASE-RELATED"/>
    <property type="match status" value="1"/>
</dbReference>
<name>X1EME6_9ZZZZ</name>
<protein>
    <recommendedName>
        <fullName evidence="4">UbiD family decarboxylase</fullName>
    </recommendedName>
</protein>
<dbReference type="Pfam" id="PF01977">
    <property type="entry name" value="UbiD"/>
    <property type="match status" value="1"/>
</dbReference>
<reference evidence="3" key="1">
    <citation type="journal article" date="2014" name="Front. Microbiol.">
        <title>High frequency of phylogenetically diverse reductive dehalogenase-homologous genes in deep subseafloor sedimentary metagenomes.</title>
        <authorList>
            <person name="Kawai M."/>
            <person name="Futagami T."/>
            <person name="Toyoda A."/>
            <person name="Takaki Y."/>
            <person name="Nishi S."/>
            <person name="Hori S."/>
            <person name="Arai W."/>
            <person name="Tsubouchi T."/>
            <person name="Morono Y."/>
            <person name="Uchiyama I."/>
            <person name="Ito T."/>
            <person name="Fujiyama A."/>
            <person name="Inagaki F."/>
            <person name="Takami H."/>
        </authorList>
    </citation>
    <scope>NUCLEOTIDE SEQUENCE</scope>
    <source>
        <strain evidence="3">Expedition CK06-06</strain>
    </source>
</reference>
<evidence type="ECO:0000313" key="3">
    <source>
        <dbReference type="EMBL" id="GAH21500.1"/>
    </source>
</evidence>
<dbReference type="InterPro" id="IPR049383">
    <property type="entry name" value="UbiD-like_N"/>
</dbReference>
<organism evidence="3">
    <name type="scientific">marine sediment metagenome</name>
    <dbReference type="NCBI Taxonomy" id="412755"/>
    <lineage>
        <taxon>unclassified sequences</taxon>
        <taxon>metagenomes</taxon>
        <taxon>ecological metagenomes</taxon>
    </lineage>
</organism>
<dbReference type="GO" id="GO:0005737">
    <property type="term" value="C:cytoplasm"/>
    <property type="evidence" value="ECO:0007669"/>
    <property type="project" value="TreeGrafter"/>
</dbReference>
<dbReference type="InterPro" id="IPR002830">
    <property type="entry name" value="UbiD"/>
</dbReference>
<feature type="domain" description="3-octaprenyl-4-hydroxybenzoate carboxy-lyase-like N-terminal" evidence="2">
    <location>
        <begin position="8"/>
        <end position="86"/>
    </location>
</feature>
<proteinExistence type="predicted"/>
<dbReference type="InterPro" id="IPR048304">
    <property type="entry name" value="UbiD_Rift_dom"/>
</dbReference>
<dbReference type="GO" id="GO:0016831">
    <property type="term" value="F:carboxy-lyase activity"/>
    <property type="evidence" value="ECO:0007669"/>
    <property type="project" value="InterPro"/>
</dbReference>
<dbReference type="PANTHER" id="PTHR30108:SF17">
    <property type="entry name" value="FERULIC ACID DECARBOXYLASE 1"/>
    <property type="match status" value="1"/>
</dbReference>